<evidence type="ECO:0000313" key="2">
    <source>
        <dbReference type="EMBL" id="MBD2278727.1"/>
    </source>
</evidence>
<protein>
    <submittedName>
        <fullName evidence="2">Uncharacterized protein</fullName>
    </submittedName>
</protein>
<organism evidence="2 3">
    <name type="scientific">Aphanizomenon flos-aquae FACHB-1040</name>
    <dbReference type="NCBI Taxonomy" id="2692887"/>
    <lineage>
        <taxon>Bacteria</taxon>
        <taxon>Bacillati</taxon>
        <taxon>Cyanobacteriota</taxon>
        <taxon>Cyanophyceae</taxon>
        <taxon>Nostocales</taxon>
        <taxon>Aphanizomenonaceae</taxon>
        <taxon>Aphanizomenon</taxon>
    </lineage>
</organism>
<sequence length="269" mass="29537">MRKLTSFLAAILSFVVCLGGVNPAFAQQAPQPPSRGITTLYVTPEQQAQGVDVYGNILKYDVAIPNPDLSAMLPENLSDFPAAYQQVLEQGRKNNGINGSFTEGWFDFQGATAVTPGTNTLFTIDASRDSRDGRIYTVVAGKPSSQCPLNIQETAIAFFDNVKAAESKANELDANGYLVYVSPSDNLTIKAFSQLFYDQDTGKKKTNSACFLVSGATENVTTDFRQIFPLLPPKLQRDARQSPFQFFPRVGRFIYLVNARKTLTPPVRN</sequence>
<gene>
    <name evidence="2" type="ORF">H6F99_10600</name>
</gene>
<reference evidence="2 3" key="1">
    <citation type="journal article" date="2020" name="ISME J.">
        <title>Comparative genomics reveals insights into cyanobacterial evolution and habitat adaptation.</title>
        <authorList>
            <person name="Chen M.Y."/>
            <person name="Teng W.K."/>
            <person name="Zhao L."/>
            <person name="Hu C.X."/>
            <person name="Zhou Y.K."/>
            <person name="Han B.P."/>
            <person name="Song L.R."/>
            <person name="Shu W.S."/>
        </authorList>
    </citation>
    <scope>NUCLEOTIDE SEQUENCE [LARGE SCALE GENOMIC DNA]</scope>
    <source>
        <strain evidence="2 3">FACHB-1040</strain>
    </source>
</reference>
<keyword evidence="1" id="KW-0732">Signal</keyword>
<accession>A0ABR8BVL9</accession>
<evidence type="ECO:0000313" key="3">
    <source>
        <dbReference type="Proteomes" id="UP000606721"/>
    </source>
</evidence>
<evidence type="ECO:0000256" key="1">
    <source>
        <dbReference type="SAM" id="SignalP"/>
    </source>
</evidence>
<feature type="chain" id="PRO_5045675510" evidence="1">
    <location>
        <begin position="27"/>
        <end position="269"/>
    </location>
</feature>
<dbReference type="RefSeq" id="WP_190383011.1">
    <property type="nucleotide sequence ID" value="NZ_JACJQT010000023.1"/>
</dbReference>
<comment type="caution">
    <text evidence="2">The sequence shown here is derived from an EMBL/GenBank/DDBJ whole genome shotgun (WGS) entry which is preliminary data.</text>
</comment>
<keyword evidence="3" id="KW-1185">Reference proteome</keyword>
<dbReference type="Proteomes" id="UP000606721">
    <property type="component" value="Unassembled WGS sequence"/>
</dbReference>
<proteinExistence type="predicted"/>
<name>A0ABR8BVL9_APHFL</name>
<dbReference type="EMBL" id="JACJQT010000023">
    <property type="protein sequence ID" value="MBD2278727.1"/>
    <property type="molecule type" value="Genomic_DNA"/>
</dbReference>
<feature type="signal peptide" evidence="1">
    <location>
        <begin position="1"/>
        <end position="26"/>
    </location>
</feature>